<comment type="caution">
    <text evidence="1">The sequence shown here is derived from an EMBL/GenBank/DDBJ whole genome shotgun (WGS) entry which is preliminary data.</text>
</comment>
<organism evidence="1 2">
    <name type="scientific">Botrytis deweyae</name>
    <dbReference type="NCBI Taxonomy" id="2478750"/>
    <lineage>
        <taxon>Eukaryota</taxon>
        <taxon>Fungi</taxon>
        <taxon>Dikarya</taxon>
        <taxon>Ascomycota</taxon>
        <taxon>Pezizomycotina</taxon>
        <taxon>Leotiomycetes</taxon>
        <taxon>Helotiales</taxon>
        <taxon>Sclerotiniaceae</taxon>
        <taxon>Botrytis</taxon>
    </lineage>
</organism>
<proteinExistence type="predicted"/>
<reference evidence="1 2" key="1">
    <citation type="journal article" date="2020" name="Genome Biol. Evol.">
        <title>Comparative genomics of Sclerotiniaceae.</title>
        <authorList>
            <person name="Valero Jimenez C.A."/>
            <person name="Steentjes M."/>
            <person name="Scholten O.E."/>
            <person name="Van Kan J.A.L."/>
        </authorList>
    </citation>
    <scope>NUCLEOTIDE SEQUENCE [LARGE SCALE GENOMIC DNA]</scope>
    <source>
        <strain evidence="1 2">B1</strain>
    </source>
</reference>
<gene>
    <name evidence="1" type="ORF">EAE98_002449</name>
</gene>
<evidence type="ECO:0000313" key="1">
    <source>
        <dbReference type="EMBL" id="KAF7936230.1"/>
    </source>
</evidence>
<evidence type="ECO:0000313" key="2">
    <source>
        <dbReference type="Proteomes" id="UP000783213"/>
    </source>
</evidence>
<dbReference type="RefSeq" id="XP_038813808.1">
    <property type="nucleotide sequence ID" value="XM_038950069.1"/>
</dbReference>
<dbReference type="EMBL" id="RCSX01000004">
    <property type="protein sequence ID" value="KAF7936230.1"/>
    <property type="molecule type" value="Genomic_DNA"/>
</dbReference>
<dbReference type="GeneID" id="62229223"/>
<keyword evidence="2" id="KW-1185">Reference proteome</keyword>
<dbReference type="Proteomes" id="UP000783213">
    <property type="component" value="Unassembled WGS sequence"/>
</dbReference>
<protein>
    <submittedName>
        <fullName evidence="1">Uncharacterized protein</fullName>
    </submittedName>
</protein>
<name>A0ABQ7IX67_9HELO</name>
<sequence length="78" mass="9303">MSIEGARKDTGRAEKAFVWIKEILKMIILINDVIQITYRRHHLGHIMSIGINLLYYRRDSIESIQKACRQNMLRGRRY</sequence>
<accession>A0ABQ7IX67</accession>